<dbReference type="EMBL" id="HACM01000390">
    <property type="protein sequence ID" value="CRZ00832.1"/>
    <property type="molecule type" value="Transcribed_RNA"/>
</dbReference>
<evidence type="ECO:0000313" key="1">
    <source>
        <dbReference type="EMBL" id="CRZ00832.1"/>
    </source>
</evidence>
<name>A0A0H5QGV1_9EUKA</name>
<evidence type="ECO:0008006" key="2">
    <source>
        <dbReference type="Google" id="ProtNLM"/>
    </source>
</evidence>
<protein>
    <recommendedName>
        <fullName evidence="2">PD-(D/E)XK endonuclease-like domain-containing protein</fullName>
    </recommendedName>
</protein>
<reference evidence="1" key="1">
    <citation type="submission" date="2015-04" db="EMBL/GenBank/DDBJ databases">
        <title>The genome sequence of the plant pathogenic Rhizarian Plasmodiophora brassicae reveals insights in its biotrophic life cycle and the origin of chitin synthesis.</title>
        <authorList>
            <person name="Schwelm A."/>
            <person name="Fogelqvist J."/>
            <person name="Knaust A."/>
            <person name="Julke S."/>
            <person name="Lilja T."/>
            <person name="Dhandapani V."/>
            <person name="Bonilla-Rosso G."/>
            <person name="Karlsson M."/>
            <person name="Shevchenko A."/>
            <person name="Choi S.R."/>
            <person name="Kim H.G."/>
            <person name="Park J.Y."/>
            <person name="Lim Y.P."/>
            <person name="Ludwig-Muller J."/>
            <person name="Dixelius C."/>
        </authorList>
    </citation>
    <scope>NUCLEOTIDE SEQUENCE</scope>
    <source>
        <tissue evidence="1">Potato root galls</tissue>
    </source>
</reference>
<accession>A0A0H5QGV1</accession>
<proteinExistence type="predicted"/>
<organism evidence="1">
    <name type="scientific">Spongospora subterranea</name>
    <dbReference type="NCBI Taxonomy" id="70186"/>
    <lineage>
        <taxon>Eukaryota</taxon>
        <taxon>Sar</taxon>
        <taxon>Rhizaria</taxon>
        <taxon>Endomyxa</taxon>
        <taxon>Phytomyxea</taxon>
        <taxon>Plasmodiophorida</taxon>
        <taxon>Plasmodiophoridae</taxon>
        <taxon>Spongospora</taxon>
    </lineage>
</organism>
<feature type="non-terminal residue" evidence="1">
    <location>
        <position position="233"/>
    </location>
</feature>
<sequence length="233" mass="26244">MQTIRSVATLSKFLQARRYISSIYGSVPDAVPSTMLDGRLVFNERKHAYKYSGYPCVSITSYISSLFPRFDANAIIEAYYDRWQQDPNSKYYGLDPEAIKALWSSSGAKAIRLGTLLHGFIEAFFRGKSFDKAGLVGDDVVQQFLKFHDRFGPFSKVTPERKLVHPSLLMAGTVDLIANGSSPNSVTIYDWKRSSKILSSDAQFFGKYCLAPGLEHLPDTSFTKYTLQLNLYK</sequence>
<dbReference type="AlphaFoldDB" id="A0A0H5QGV1"/>